<feature type="region of interest" description="Disordered" evidence="3">
    <location>
        <begin position="1396"/>
        <end position="1415"/>
    </location>
</feature>
<evidence type="ECO:0000256" key="2">
    <source>
        <dbReference type="PROSITE-ProRule" id="PRU00035"/>
    </source>
</evidence>
<dbReference type="InterPro" id="IPR050935">
    <property type="entry name" value="Bromo_chromatin_reader"/>
</dbReference>
<comment type="caution">
    <text evidence="5">The sequence shown here is derived from an EMBL/GenBank/DDBJ whole genome shotgun (WGS) entry which is preliminary data.</text>
</comment>
<feature type="compositionally biased region" description="Basic and acidic residues" evidence="3">
    <location>
        <begin position="218"/>
        <end position="230"/>
    </location>
</feature>
<organism evidence="5 6">
    <name type="scientific">Peronospora matthiolae</name>
    <dbReference type="NCBI Taxonomy" id="2874970"/>
    <lineage>
        <taxon>Eukaryota</taxon>
        <taxon>Sar</taxon>
        <taxon>Stramenopiles</taxon>
        <taxon>Oomycota</taxon>
        <taxon>Peronosporomycetes</taxon>
        <taxon>Peronosporales</taxon>
        <taxon>Peronosporaceae</taxon>
        <taxon>Peronospora</taxon>
    </lineage>
</organism>
<dbReference type="CDD" id="cd04369">
    <property type="entry name" value="Bromodomain"/>
    <property type="match status" value="3"/>
</dbReference>
<dbReference type="PROSITE" id="PS00633">
    <property type="entry name" value="BROMODOMAIN_1"/>
    <property type="match status" value="1"/>
</dbReference>
<evidence type="ECO:0000256" key="1">
    <source>
        <dbReference type="ARBA" id="ARBA00023117"/>
    </source>
</evidence>
<dbReference type="GO" id="GO:0005634">
    <property type="term" value="C:nucleus"/>
    <property type="evidence" value="ECO:0007669"/>
    <property type="project" value="TreeGrafter"/>
</dbReference>
<feature type="compositionally biased region" description="Low complexity" evidence="3">
    <location>
        <begin position="594"/>
        <end position="612"/>
    </location>
</feature>
<dbReference type="GO" id="GO:0006355">
    <property type="term" value="P:regulation of DNA-templated transcription"/>
    <property type="evidence" value="ECO:0007669"/>
    <property type="project" value="TreeGrafter"/>
</dbReference>
<gene>
    <name evidence="5" type="ORF">PM001_LOCUS10178</name>
</gene>
<feature type="domain" description="Bromo" evidence="4">
    <location>
        <begin position="330"/>
        <end position="400"/>
    </location>
</feature>
<dbReference type="InterPro" id="IPR036427">
    <property type="entry name" value="Bromodomain-like_sf"/>
</dbReference>
<dbReference type="PRINTS" id="PR00503">
    <property type="entry name" value="BROMODOMAIN"/>
</dbReference>
<dbReference type="Pfam" id="PF00439">
    <property type="entry name" value="Bromodomain"/>
    <property type="match status" value="5"/>
</dbReference>
<dbReference type="InterPro" id="IPR001487">
    <property type="entry name" value="Bromodomain"/>
</dbReference>
<dbReference type="InterPro" id="IPR018359">
    <property type="entry name" value="Bromodomain_CS"/>
</dbReference>
<dbReference type="GO" id="GO:0000785">
    <property type="term" value="C:chromatin"/>
    <property type="evidence" value="ECO:0007669"/>
    <property type="project" value="TreeGrafter"/>
</dbReference>
<dbReference type="PANTHER" id="PTHR22880">
    <property type="entry name" value="FALZ-RELATED BROMODOMAIN-CONTAINING PROTEINS"/>
    <property type="match status" value="1"/>
</dbReference>
<evidence type="ECO:0000313" key="6">
    <source>
        <dbReference type="Proteomes" id="UP001162060"/>
    </source>
</evidence>
<feature type="domain" description="Bromo" evidence="4">
    <location>
        <begin position="1086"/>
        <end position="1150"/>
    </location>
</feature>
<evidence type="ECO:0000313" key="5">
    <source>
        <dbReference type="EMBL" id="CAK7925028.1"/>
    </source>
</evidence>
<feature type="compositionally biased region" description="Low complexity" evidence="3">
    <location>
        <begin position="805"/>
        <end position="818"/>
    </location>
</feature>
<feature type="region of interest" description="Disordered" evidence="3">
    <location>
        <begin position="896"/>
        <end position="944"/>
    </location>
</feature>
<feature type="compositionally biased region" description="Polar residues" evidence="3">
    <location>
        <begin position="557"/>
        <end position="585"/>
    </location>
</feature>
<feature type="region of interest" description="Disordered" evidence="3">
    <location>
        <begin position="129"/>
        <end position="261"/>
    </location>
</feature>
<dbReference type="SMART" id="SM00297">
    <property type="entry name" value="BROMO"/>
    <property type="match status" value="5"/>
</dbReference>
<feature type="region of interest" description="Disordered" evidence="3">
    <location>
        <begin position="1457"/>
        <end position="1493"/>
    </location>
</feature>
<feature type="domain" description="Bromo" evidence="4">
    <location>
        <begin position="1219"/>
        <end position="1292"/>
    </location>
</feature>
<dbReference type="PROSITE" id="PS50014">
    <property type="entry name" value="BROMODOMAIN_2"/>
    <property type="match status" value="6"/>
</dbReference>
<feature type="region of interest" description="Disordered" evidence="3">
    <location>
        <begin position="546"/>
        <end position="625"/>
    </location>
</feature>
<evidence type="ECO:0000256" key="3">
    <source>
        <dbReference type="SAM" id="MobiDB-lite"/>
    </source>
</evidence>
<reference evidence="5" key="1">
    <citation type="submission" date="2024-01" db="EMBL/GenBank/DDBJ databases">
        <authorList>
            <person name="Webb A."/>
        </authorList>
    </citation>
    <scope>NUCLEOTIDE SEQUENCE</scope>
    <source>
        <strain evidence="5">Pm1</strain>
    </source>
</reference>
<feature type="compositionally biased region" description="Basic and acidic residues" evidence="3">
    <location>
        <begin position="143"/>
        <end position="157"/>
    </location>
</feature>
<dbReference type="GO" id="GO:0006338">
    <property type="term" value="P:chromatin remodeling"/>
    <property type="evidence" value="ECO:0007669"/>
    <property type="project" value="TreeGrafter"/>
</dbReference>
<feature type="domain" description="Bromo" evidence="4">
    <location>
        <begin position="446"/>
        <end position="522"/>
    </location>
</feature>
<keyword evidence="1 2" id="KW-0103">Bromodomain</keyword>
<feature type="region of interest" description="Disordered" evidence="3">
    <location>
        <begin position="1329"/>
        <end position="1384"/>
    </location>
</feature>
<accession>A0AAV1TTB2</accession>
<sequence>MISEVAHLECVRLLELLTNARVQESWSWVFMTPVDIPGYDQVVKKPMDLGTITKNLGSKPSRCRFKSHEKFARDVRLVFHNALVYNKDDQDVKGSVYAAAQHLLRVFETAYAKAIDSVLKADDVKVAAEKEAHREKKKKRRKGEGEKGKKTKEETSHHFQSSSSGSSSSKLTELQAKEGEKRERKDDGEGEDEGSSKHRHKHHKKDKKAKKKSKKKSKDRDRDRDREKTRHSSSRSGENKKKAHRSDHLNQGAAPRGSGAENVVEGRAVAVSNMNDVTPPATTGSVVPPSSSVVVKQEPVADRALVNKMPDSEVAVCLALIMRLIKYKDGNISPAAPFLQPVDVTHFPDYRIKVLNRMHLYGVQKKLRSGSYSTIDAFAYDVRLIFSNCLVYNSDVVVSKVMRNHAVTLMKLFESQFAKIGGSWPGIPERWQCHQIIHDVLAHRTDGQETAQWFKYPIEAYYDAPDQIPYNYYETVKEPMDIGLVSSRLHLGKFKHVSEFVAGLKLVFDNCIRYWKPDPQGQTYCKSAETLLDVLHARSAVLISSSNNADSSREKQQPSSTTSSINKSLHPSSGQQSSTIMTSVPSREGEATTKKASSSSSMSSKNGKTSKSSKSRESSGGLPEKGICLGIMKQLRGHKMKGYGGIEIKTAGPFLTAVDTTKYTDYLAIVSEPMDFAKIERKLKSDRYGSVDEFSADVHLIFSNCHKYNSDPVEGADIRAMATNLRTYFVKLCNEKLGPLDGMVNGPNGSPPHTSIVPSCPAASEPKLALSAGPIEASTCTAVAGKGSFALQKAMRKSPNKDLLSTPSVVVSSSASPTREIRKDKSASRSKKEAKADCAGMATLPPVAPLEPAVQGEPEPTAVLETPSLVIKKEVSRDSTNSAGLTIEEAKRLRKEMKEKRKKEKREKKEKKKKDKEKKREKKERSKVLSSVPQESKLPSQGSSTAVSVLPRLASAAVAEHAPLAAGSATLAAGSATPATGSATPAAGSATPAAGPAAPAAGSATPAAGSATPAARSAASTGVPFATAPTAIASKRGLVELHGTASSVPSKKSKRHKKSDLTSWETSCERVLNRLGKIEQVVKLHFNHPLLEVFPHLASEYTALITEPMDLRTLREQLHAHALTQAGFLRKGRLIFRNAVKFNCADDPASIQVRNMSAHLLWYFDSLCAELQIHPAPGEQSRAKRDELRRERVEFVNAVPVELKARECQKLLRVLNSQKHDKNCWPFRKSVRVLFPALSPDYFDIIKTPMDLSTIAGKLNEFEYKSHGEFIRDLRLTFENAMVYNRADKDREGWSVYSAASHMLAVVEDLWGDVTLEVTEKTRRRELLRKERMNESKRRRTDVSDASGERGDRAHKHNHLSTGESESGHKHGKHQHEVSGRRVEEAAGVASIAVSAASSASMPPKSPGFTKPGVTSHSVVGTIVVGSGSGLRDDNGGMDATATRVKLQLMPNRPNMERMNKQERKAEEKRRKRARREEEMARTEKRRRTAVAATDDALREAEIRSRRKQLKLEMAEAVRLREERDRRVVEEEAERVRRAQMKLNAAAWTGVLVPAGGAVSSKRRGFWAKKHAKLQIPPAFQPPAINA</sequence>
<evidence type="ECO:0000259" key="4">
    <source>
        <dbReference type="PROSITE" id="PS50014"/>
    </source>
</evidence>
<dbReference type="Proteomes" id="UP001162060">
    <property type="component" value="Unassembled WGS sequence"/>
</dbReference>
<name>A0AAV1TTB2_9STRA</name>
<feature type="domain" description="Bromo" evidence="4">
    <location>
        <begin position="22"/>
        <end position="93"/>
    </location>
</feature>
<dbReference type="SUPFAM" id="SSF47370">
    <property type="entry name" value="Bromodomain"/>
    <property type="match status" value="6"/>
</dbReference>
<feature type="compositionally biased region" description="Polar residues" evidence="3">
    <location>
        <begin position="928"/>
        <end position="944"/>
    </location>
</feature>
<feature type="compositionally biased region" description="Basic and acidic residues" evidence="3">
    <location>
        <begin position="1457"/>
        <end position="1483"/>
    </location>
</feature>
<feature type="compositionally biased region" description="Basic and acidic residues" evidence="3">
    <location>
        <begin position="1375"/>
        <end position="1384"/>
    </location>
</feature>
<feature type="compositionally biased region" description="Basic residues" evidence="3">
    <location>
        <begin position="197"/>
        <end position="217"/>
    </location>
</feature>
<protein>
    <recommendedName>
        <fullName evidence="4">Bromo domain-containing protein</fullName>
    </recommendedName>
</protein>
<dbReference type="EMBL" id="CAKLBY020000086">
    <property type="protein sequence ID" value="CAK7925028.1"/>
    <property type="molecule type" value="Genomic_DNA"/>
</dbReference>
<feature type="compositionally biased region" description="Basic and acidic residues" evidence="3">
    <location>
        <begin position="1329"/>
        <end position="1352"/>
    </location>
</feature>
<feature type="region of interest" description="Disordered" evidence="3">
    <location>
        <begin position="974"/>
        <end position="1011"/>
    </location>
</feature>
<feature type="region of interest" description="Disordered" evidence="3">
    <location>
        <begin position="797"/>
        <end position="860"/>
    </location>
</feature>
<dbReference type="Gene3D" id="1.20.920.10">
    <property type="entry name" value="Bromodomain-like"/>
    <property type="match status" value="6"/>
</dbReference>
<feature type="compositionally biased region" description="Basic and acidic residues" evidence="3">
    <location>
        <begin position="819"/>
        <end position="836"/>
    </location>
</feature>
<feature type="domain" description="Bromo" evidence="4">
    <location>
        <begin position="646"/>
        <end position="716"/>
    </location>
</feature>
<feature type="compositionally biased region" description="Basic residues" evidence="3">
    <location>
        <begin position="900"/>
        <end position="922"/>
    </location>
</feature>
<dbReference type="PANTHER" id="PTHR22880:SF225">
    <property type="entry name" value="BROMODOMAIN-CONTAINING PROTEIN BET-1-RELATED"/>
    <property type="match status" value="1"/>
</dbReference>
<proteinExistence type="predicted"/>
<feature type="compositionally biased region" description="Basic and acidic residues" evidence="3">
    <location>
        <begin position="175"/>
        <end position="187"/>
    </location>
</feature>